<proteinExistence type="predicted"/>
<dbReference type="Proteomes" id="UP001189180">
    <property type="component" value="Unassembled WGS sequence"/>
</dbReference>
<dbReference type="AlphaFoldDB" id="A0ABC9HGK7"/>
<comment type="caution">
    <text evidence="2">The sequence shown here is derived from an EMBL/GenBank/DDBJ whole genome shotgun (WGS) entry which is preliminary data.</text>
</comment>
<protein>
    <submittedName>
        <fullName evidence="2">Uncharacterized protein</fullName>
    </submittedName>
</protein>
<name>A0ABC9HGK7_FASHE</name>
<organism evidence="2 3">
    <name type="scientific">Fasciola hepatica</name>
    <name type="common">Liver fluke</name>
    <dbReference type="NCBI Taxonomy" id="6192"/>
    <lineage>
        <taxon>Eukaryota</taxon>
        <taxon>Metazoa</taxon>
        <taxon>Spiralia</taxon>
        <taxon>Lophotrochozoa</taxon>
        <taxon>Platyhelminthes</taxon>
        <taxon>Trematoda</taxon>
        <taxon>Digenea</taxon>
        <taxon>Plagiorchiida</taxon>
        <taxon>Echinostomata</taxon>
        <taxon>Echinostomatoidea</taxon>
        <taxon>Fasciolidae</taxon>
        <taxon>Fasciola</taxon>
    </lineage>
</organism>
<evidence type="ECO:0000313" key="1">
    <source>
        <dbReference type="EMBL" id="CAM0512257.1"/>
    </source>
</evidence>
<keyword evidence="3" id="KW-1185">Reference proteome</keyword>
<evidence type="ECO:0000313" key="2">
    <source>
        <dbReference type="EMBL" id="CAM0512261.1"/>
    </source>
</evidence>
<dbReference type="PANTHER" id="PTHR33395:SF22">
    <property type="entry name" value="REVERSE TRANSCRIPTASE DOMAIN-CONTAINING PROTEIN"/>
    <property type="match status" value="1"/>
</dbReference>
<accession>A0ABC9HGK7</accession>
<dbReference type="PANTHER" id="PTHR33395">
    <property type="entry name" value="TRANSCRIPTASE, PUTATIVE-RELATED-RELATED"/>
    <property type="match status" value="1"/>
</dbReference>
<sequence length="199" mass="23347">MKGPPWFDLELRRLLKRRNRAWQWFRSTYEGYDLYRSIRTHGTEQRRIKQMAFEEALAVDAVRAPKCLFAYMKRRTRANVCIPALMNTDEMVATDEEKAETLAKQYLSVYSVETGVPIPMVDGLQLFIMHDFGKPEVNKMRNFFKAHKSPEPDEVHPLMLKDMRDQLTTPLTRLSNLSLATGNLPRDWKKQSLLITNRN</sequence>
<dbReference type="EMBL" id="CANUEZ050000204">
    <property type="protein sequence ID" value="CAM0512257.1"/>
    <property type="molecule type" value="Genomic_DNA"/>
</dbReference>
<gene>
    <name evidence="1" type="ORF">FHB240107_LOCUS6600</name>
    <name evidence="2" type="ORF">FHB240107_LOCUS6604</name>
</gene>
<evidence type="ECO:0000313" key="3">
    <source>
        <dbReference type="Proteomes" id="UP001189180"/>
    </source>
</evidence>
<dbReference type="EMBL" id="CANUEZ050000204">
    <property type="protein sequence ID" value="CAM0512261.1"/>
    <property type="molecule type" value="Genomic_DNA"/>
</dbReference>
<reference evidence="2 3" key="1">
    <citation type="submission" date="2024-08" db="EMBL/GenBank/DDBJ databases">
        <authorList>
            <person name="Paterson S."/>
        </authorList>
    </citation>
    <scope>NUCLEOTIDE SEQUENCE [LARGE SCALE GENOMIC DNA]</scope>
</reference>